<comment type="caution">
    <text evidence="1">The sequence shown here is derived from an EMBL/GenBank/DDBJ whole genome shotgun (WGS) entry which is preliminary data.</text>
</comment>
<keyword evidence="2" id="KW-1185">Reference proteome</keyword>
<accession>A0ACB5TGG3</accession>
<organism evidence="1 2">
    <name type="scientific">Candida boidinii</name>
    <name type="common">Yeast</name>
    <dbReference type="NCBI Taxonomy" id="5477"/>
    <lineage>
        <taxon>Eukaryota</taxon>
        <taxon>Fungi</taxon>
        <taxon>Dikarya</taxon>
        <taxon>Ascomycota</taxon>
        <taxon>Saccharomycotina</taxon>
        <taxon>Pichiomycetes</taxon>
        <taxon>Pichiales</taxon>
        <taxon>Pichiaceae</taxon>
        <taxon>Ogataea</taxon>
        <taxon>Ogataea/Candida clade</taxon>
    </lineage>
</organism>
<gene>
    <name evidence="1" type="ORF">Cboi01_000082700</name>
</gene>
<protein>
    <submittedName>
        <fullName evidence="1">Unnamed protein product</fullName>
    </submittedName>
</protein>
<dbReference type="EMBL" id="BSXV01000257">
    <property type="protein sequence ID" value="GME88300.1"/>
    <property type="molecule type" value="Genomic_DNA"/>
</dbReference>
<reference evidence="1" key="1">
    <citation type="submission" date="2023-04" db="EMBL/GenBank/DDBJ databases">
        <title>Candida boidinii NBRC 1967.</title>
        <authorList>
            <person name="Ichikawa N."/>
            <person name="Sato H."/>
            <person name="Tonouchi N."/>
        </authorList>
    </citation>
    <scope>NUCLEOTIDE SEQUENCE</scope>
    <source>
        <strain evidence="1">NBRC 1967</strain>
    </source>
</reference>
<name>A0ACB5TGG3_CANBO</name>
<sequence length="253" mass="27609">MRHKSCNDVSDDEAEIIAPKEIVKKTTSSKKADVPPPSANKANAKKNGKPATTGNEAGAKFQNKNRNVEGPKSTKRSSAKNYKNDRHSRTGRTETEKSAKTKLGDEVEAQAEGEADATAELEEGAEEVEEQPAVKSFAEYFEELKLQKESLSSKPVRAANAGNEDKWSNNEVLVKETETLIDATSVKKTKSKAKKEKNILAFEATFADEVPEKRTTTRGPRAARGGNKPRGGRKGGDKSSTKFSYNEENLPPL</sequence>
<proteinExistence type="predicted"/>
<dbReference type="Proteomes" id="UP001165101">
    <property type="component" value="Unassembled WGS sequence"/>
</dbReference>
<evidence type="ECO:0000313" key="1">
    <source>
        <dbReference type="EMBL" id="GME88300.1"/>
    </source>
</evidence>
<evidence type="ECO:0000313" key="2">
    <source>
        <dbReference type="Proteomes" id="UP001165101"/>
    </source>
</evidence>